<dbReference type="HOGENOM" id="CLU_331761_0_0_1"/>
<evidence type="ECO:0000313" key="2">
    <source>
        <dbReference type="EMBL" id="KIW21324.1"/>
    </source>
</evidence>
<dbReference type="AlphaFoldDB" id="A0A0D2CCU5"/>
<feature type="compositionally biased region" description="Polar residues" evidence="1">
    <location>
        <begin position="656"/>
        <end position="669"/>
    </location>
</feature>
<dbReference type="VEuPathDB" id="FungiDB:PV08_01904"/>
<proteinExistence type="predicted"/>
<dbReference type="OrthoDB" id="4119756at2759"/>
<evidence type="ECO:0000313" key="3">
    <source>
        <dbReference type="Proteomes" id="UP000053328"/>
    </source>
</evidence>
<organism evidence="2 3">
    <name type="scientific">Exophiala spinifera</name>
    <dbReference type="NCBI Taxonomy" id="91928"/>
    <lineage>
        <taxon>Eukaryota</taxon>
        <taxon>Fungi</taxon>
        <taxon>Dikarya</taxon>
        <taxon>Ascomycota</taxon>
        <taxon>Pezizomycotina</taxon>
        <taxon>Eurotiomycetes</taxon>
        <taxon>Chaetothyriomycetidae</taxon>
        <taxon>Chaetothyriales</taxon>
        <taxon>Herpotrichiellaceae</taxon>
        <taxon>Exophiala</taxon>
    </lineage>
</organism>
<feature type="compositionally biased region" description="Polar residues" evidence="1">
    <location>
        <begin position="107"/>
        <end position="141"/>
    </location>
</feature>
<feature type="compositionally biased region" description="Low complexity" evidence="1">
    <location>
        <begin position="441"/>
        <end position="455"/>
    </location>
</feature>
<feature type="compositionally biased region" description="Polar residues" evidence="1">
    <location>
        <begin position="462"/>
        <end position="472"/>
    </location>
</feature>
<protein>
    <submittedName>
        <fullName evidence="2">Uncharacterized protein</fullName>
    </submittedName>
</protein>
<dbReference type="EMBL" id="KN847492">
    <property type="protein sequence ID" value="KIW21324.1"/>
    <property type="molecule type" value="Genomic_DNA"/>
</dbReference>
<feature type="region of interest" description="Disordered" evidence="1">
    <location>
        <begin position="106"/>
        <end position="170"/>
    </location>
</feature>
<dbReference type="RefSeq" id="XP_016241540.1">
    <property type="nucleotide sequence ID" value="XM_016376264.1"/>
</dbReference>
<reference evidence="2 3" key="1">
    <citation type="submission" date="2015-01" db="EMBL/GenBank/DDBJ databases">
        <title>The Genome Sequence of Exophiala spinifera CBS89968.</title>
        <authorList>
            <consortium name="The Broad Institute Genomics Platform"/>
            <person name="Cuomo C."/>
            <person name="de Hoog S."/>
            <person name="Gorbushina A."/>
            <person name="Stielow B."/>
            <person name="Teixiera M."/>
            <person name="Abouelleil A."/>
            <person name="Chapman S.B."/>
            <person name="Priest M."/>
            <person name="Young S.K."/>
            <person name="Wortman J."/>
            <person name="Nusbaum C."/>
            <person name="Birren B."/>
        </authorList>
    </citation>
    <scope>NUCLEOTIDE SEQUENCE [LARGE SCALE GENOMIC DNA]</scope>
    <source>
        <strain evidence="2 3">CBS 89968</strain>
    </source>
</reference>
<dbReference type="Proteomes" id="UP000053328">
    <property type="component" value="Unassembled WGS sequence"/>
</dbReference>
<feature type="region of interest" description="Disordered" evidence="1">
    <location>
        <begin position="252"/>
        <end position="293"/>
    </location>
</feature>
<feature type="compositionally biased region" description="Basic and acidic residues" evidence="1">
    <location>
        <begin position="252"/>
        <end position="265"/>
    </location>
</feature>
<name>A0A0D2CCU5_9EURO</name>
<dbReference type="GeneID" id="27328987"/>
<keyword evidence="3" id="KW-1185">Reference proteome</keyword>
<evidence type="ECO:0000256" key="1">
    <source>
        <dbReference type="SAM" id="MobiDB-lite"/>
    </source>
</evidence>
<accession>A0A0D2CCU5</accession>
<sequence length="850" mass="91862">MDKLRFSPYVDVFWVRAEELIASLPSTASKQPSLPEKETSGPKPFDMNMQILLKYLKEVEKAYERSKVQEARQKVHKFRMIIKSLQQLAHKRPELFMEKEPLAFNLSPMTDTTSNAEEHQQFTANTPTKVNGASTITTPETPDNKAVGSGGPQDDNENPTNGQDTPPFRSIIPMRSAKRQPSYLDQVQPMVVRDTPYTGKFAFAPVHDSLSTCFEFGAQGDSPSKSKDQEVLLTASQGQAGPVFTIEEELGHSDSGEEKAHEHPINKQSMSDPTGHGADSSKGKGVPDNSQETCDNISLKQEYTLGHVFMWCQDPVPNGDENVLVNDQTALPDSSHMSCGNAAVDQEYTLGHVFAWSEQPVPNGDEEDLAPVCDSTEQHPRDRNSCLLYECSTLKHDEDSVLGKEVATIPPAVTSVELTTRDEQTSQPSVEDPLGTETILSTPAPAATSATNSTPKTYAAHDNSTGAPENNQVVKDETYLSTNSPGHNGTGVHEVAGSSDLEALFNPSDAEEYLAKALSDNGMLEDHGMIVEDAPLLDNCTVKELHDVEEETLLMATQAFLPRSPVVVNTVGVAAADNHDTLSDSDDSLIIITEEAPIEEIEESPAAGIAPTVTHQSSFTSTAEEYTLRHVFPHTGDQAPPEGDTVSSADDGIHETPNSPAASAGSTLLDDQSPKTVKFEDFQAVSTACPDLEEVIEDGASDICLQVETGPVPNHSSSTSDRNEVVTVQDVSKEPIIDIGEIITRVVSEDTEASLAESSIADSANLELDVTEEVANALHVPLQKSVDETDVLMKDKEQSSCFTHEPTTQHVCTTLACTTVASLLVGLKSPAAAAFMLYAGIAYAKYKLYH</sequence>
<feature type="region of interest" description="Disordered" evidence="1">
    <location>
        <begin position="633"/>
        <end position="669"/>
    </location>
</feature>
<gene>
    <name evidence="2" type="ORF">PV08_01904</name>
</gene>
<feature type="region of interest" description="Disordered" evidence="1">
    <location>
        <begin position="416"/>
        <end position="472"/>
    </location>
</feature>